<comment type="similarity">
    <text evidence="2 6">Belongs to the 4-toluene sulfonate uptake permease (TSUP) (TC 2.A.102) family.</text>
</comment>
<keyword evidence="4 6" id="KW-1133">Transmembrane helix</keyword>
<evidence type="ECO:0000313" key="7">
    <source>
        <dbReference type="EMBL" id="PFG45071.1"/>
    </source>
</evidence>
<evidence type="ECO:0000256" key="4">
    <source>
        <dbReference type="ARBA" id="ARBA00022989"/>
    </source>
</evidence>
<keyword evidence="6" id="KW-1003">Cell membrane</keyword>
<evidence type="ECO:0000256" key="2">
    <source>
        <dbReference type="ARBA" id="ARBA00009142"/>
    </source>
</evidence>
<dbReference type="PANTHER" id="PTHR43701">
    <property type="entry name" value="MEMBRANE TRANSPORTER PROTEIN MJ0441-RELATED"/>
    <property type="match status" value="1"/>
</dbReference>
<evidence type="ECO:0000256" key="3">
    <source>
        <dbReference type="ARBA" id="ARBA00022692"/>
    </source>
</evidence>
<evidence type="ECO:0000256" key="6">
    <source>
        <dbReference type="RuleBase" id="RU363041"/>
    </source>
</evidence>
<keyword evidence="3 6" id="KW-0812">Transmembrane</keyword>
<keyword evidence="8" id="KW-1185">Reference proteome</keyword>
<evidence type="ECO:0000313" key="8">
    <source>
        <dbReference type="Proteomes" id="UP000222106"/>
    </source>
</evidence>
<dbReference type="PANTHER" id="PTHR43701:SF2">
    <property type="entry name" value="MEMBRANE TRANSPORTER PROTEIN YJNA-RELATED"/>
    <property type="match status" value="1"/>
</dbReference>
<feature type="transmembrane region" description="Helical" evidence="6">
    <location>
        <begin position="222"/>
        <end position="242"/>
    </location>
</feature>
<dbReference type="AlphaFoldDB" id="A0A2A9F2S1"/>
<dbReference type="RefSeq" id="WP_098482077.1">
    <property type="nucleotide sequence ID" value="NZ_PDJI01000002.1"/>
</dbReference>
<dbReference type="GO" id="GO:0005886">
    <property type="term" value="C:plasma membrane"/>
    <property type="evidence" value="ECO:0007669"/>
    <property type="project" value="UniProtKB-SubCell"/>
</dbReference>
<feature type="transmembrane region" description="Helical" evidence="6">
    <location>
        <begin position="74"/>
        <end position="93"/>
    </location>
</feature>
<dbReference type="EMBL" id="PDJI01000002">
    <property type="protein sequence ID" value="PFG45071.1"/>
    <property type="molecule type" value="Genomic_DNA"/>
</dbReference>
<name>A0A2A9F2S1_9MICO</name>
<feature type="transmembrane region" description="Helical" evidence="6">
    <location>
        <begin position="99"/>
        <end position="116"/>
    </location>
</feature>
<evidence type="ECO:0000256" key="1">
    <source>
        <dbReference type="ARBA" id="ARBA00004141"/>
    </source>
</evidence>
<feature type="transmembrane region" description="Helical" evidence="6">
    <location>
        <begin position="248"/>
        <end position="267"/>
    </location>
</feature>
<dbReference type="OrthoDB" id="528320at2"/>
<dbReference type="Proteomes" id="UP000222106">
    <property type="component" value="Unassembled WGS sequence"/>
</dbReference>
<dbReference type="Pfam" id="PF01925">
    <property type="entry name" value="TauE"/>
    <property type="match status" value="1"/>
</dbReference>
<sequence length="274" mass="27797">MSALVLAVPLGVVVGITLGALGGGGSILTVPALVYLLGLDARAATTASLVIVGITTLIGMLPHLRAGRVRLGQGVVFGLLGVGGAFLGSLLSTTVPQNVLLVAFAGLMLVVAAVMTRRRRAAARRQAAGQGEVEARTTPMLSLRPFRCDCRAVGVLLLTATAVGLLTGFFGVGGGFAVVPALVLALRLPMPVAVGTSLVVITINSASALVSRLGQDVTLDWALIGSFTAASVVGSLIGARITSRVSPARLNLAFTVLLVIVALYTAARSIPQLF</sequence>
<comment type="caution">
    <text evidence="7">The sequence shown here is derived from an EMBL/GenBank/DDBJ whole genome shotgun (WGS) entry which is preliminary data.</text>
</comment>
<organism evidence="7 8">
    <name type="scientific">Georgenia soli</name>
    <dbReference type="NCBI Taxonomy" id="638953"/>
    <lineage>
        <taxon>Bacteria</taxon>
        <taxon>Bacillati</taxon>
        <taxon>Actinomycetota</taxon>
        <taxon>Actinomycetes</taxon>
        <taxon>Micrococcales</taxon>
        <taxon>Bogoriellaceae</taxon>
        <taxon>Georgenia</taxon>
    </lineage>
</organism>
<feature type="transmembrane region" description="Helical" evidence="6">
    <location>
        <begin position="153"/>
        <end position="186"/>
    </location>
</feature>
<accession>A0A2A9F2S1</accession>
<comment type="subcellular location">
    <subcellularLocation>
        <location evidence="6">Cell membrane</location>
        <topology evidence="6">Multi-pass membrane protein</topology>
    </subcellularLocation>
    <subcellularLocation>
        <location evidence="1">Membrane</location>
        <topology evidence="1">Multi-pass membrane protein</topology>
    </subcellularLocation>
</comment>
<dbReference type="InterPro" id="IPR051598">
    <property type="entry name" value="TSUP/Inactive_protease-like"/>
</dbReference>
<evidence type="ECO:0000256" key="5">
    <source>
        <dbReference type="ARBA" id="ARBA00023136"/>
    </source>
</evidence>
<keyword evidence="5 6" id="KW-0472">Membrane</keyword>
<reference evidence="7 8" key="1">
    <citation type="submission" date="2017-10" db="EMBL/GenBank/DDBJ databases">
        <title>Sequencing the genomes of 1000 actinobacteria strains.</title>
        <authorList>
            <person name="Klenk H.-P."/>
        </authorList>
    </citation>
    <scope>NUCLEOTIDE SEQUENCE [LARGE SCALE GENOMIC DNA]</scope>
    <source>
        <strain evidence="7 8">DSM 21838</strain>
    </source>
</reference>
<feature type="transmembrane region" description="Helical" evidence="6">
    <location>
        <begin position="43"/>
        <end position="62"/>
    </location>
</feature>
<feature type="transmembrane region" description="Helical" evidence="6">
    <location>
        <begin position="192"/>
        <end position="210"/>
    </location>
</feature>
<protein>
    <recommendedName>
        <fullName evidence="6">Probable membrane transporter protein</fullName>
    </recommendedName>
</protein>
<dbReference type="InterPro" id="IPR002781">
    <property type="entry name" value="TM_pro_TauE-like"/>
</dbReference>
<proteinExistence type="inferred from homology"/>
<gene>
    <name evidence="7" type="ORF">ATJ97_0124</name>
</gene>